<dbReference type="Proteomes" id="UP000256977">
    <property type="component" value="Unassembled WGS sequence"/>
</dbReference>
<protein>
    <submittedName>
        <fullName evidence="3">Forespore regulator of the sigma-K checkpoint</fullName>
    </submittedName>
</protein>
<dbReference type="Gene3D" id="3.30.70.1740">
    <property type="entry name" value="Bypass-of-forespore C, C-terminal domain"/>
    <property type="match status" value="1"/>
</dbReference>
<keyword evidence="1" id="KW-0472">Membrane</keyword>
<evidence type="ECO:0000313" key="3">
    <source>
        <dbReference type="EMBL" id="RED87713.1"/>
    </source>
</evidence>
<accession>A0A3D9KN99</accession>
<evidence type="ECO:0000256" key="1">
    <source>
        <dbReference type="SAM" id="Phobius"/>
    </source>
</evidence>
<dbReference type="InterPro" id="IPR038117">
    <property type="entry name" value="BofC_C_sf"/>
</dbReference>
<dbReference type="AlphaFoldDB" id="A0A3D9KN99"/>
<comment type="caution">
    <text evidence="3">The sequence shown here is derived from an EMBL/GenBank/DDBJ whole genome shotgun (WGS) entry which is preliminary data.</text>
</comment>
<proteinExistence type="predicted"/>
<dbReference type="InterPro" id="IPR015050">
    <property type="entry name" value="BofC_C"/>
</dbReference>
<reference evidence="3 4" key="1">
    <citation type="submission" date="2018-07" db="EMBL/GenBank/DDBJ databases">
        <title>Genomic Encyclopedia of Type Strains, Phase III (KMG-III): the genomes of soil and plant-associated and newly described type strains.</title>
        <authorList>
            <person name="Whitman W."/>
        </authorList>
    </citation>
    <scope>NUCLEOTIDE SEQUENCE [LARGE SCALE GENOMIC DNA]</scope>
    <source>
        <strain evidence="3 4">CECT 7287</strain>
    </source>
</reference>
<dbReference type="Pfam" id="PF08955">
    <property type="entry name" value="BofC_C"/>
    <property type="match status" value="1"/>
</dbReference>
<dbReference type="RefSeq" id="WP_116059112.1">
    <property type="nucleotide sequence ID" value="NZ_QRDZ01000002.1"/>
</dbReference>
<sequence>MSRFRIFKELKKSLKRKRRHVWSLGMIAFTFVMASLAGTWLAGRVVTDMSMEVVQQEVVQPVDATLVGADIQWIAPELSNRDQALLALQKRRGEVQLILHRSYLCGEEVRQLGTHSASQAAELLRSHREWDVLFNAEGKLTVKEEVDDFSPQCRKTAYIGMDSDGNLSLFDGPPWKDKVIRTFFQLDVDMLESRLGDDRVRELAEGIRVSDKEEYNSVLSTFNEYAGSLHSQAKPQP</sequence>
<evidence type="ECO:0000313" key="4">
    <source>
        <dbReference type="Proteomes" id="UP000256977"/>
    </source>
</evidence>
<name>A0A3D9KN99_9BACL</name>
<evidence type="ECO:0000259" key="2">
    <source>
        <dbReference type="Pfam" id="PF08955"/>
    </source>
</evidence>
<organism evidence="3 4">
    <name type="scientific">Cohnella phaseoli</name>
    <dbReference type="NCBI Taxonomy" id="456490"/>
    <lineage>
        <taxon>Bacteria</taxon>
        <taxon>Bacillati</taxon>
        <taxon>Bacillota</taxon>
        <taxon>Bacilli</taxon>
        <taxon>Bacillales</taxon>
        <taxon>Paenibacillaceae</taxon>
        <taxon>Cohnella</taxon>
    </lineage>
</organism>
<keyword evidence="4" id="KW-1185">Reference proteome</keyword>
<feature type="domain" description="Bypass of forespore C C-terminal" evidence="2">
    <location>
        <begin position="147"/>
        <end position="223"/>
    </location>
</feature>
<feature type="transmembrane region" description="Helical" evidence="1">
    <location>
        <begin position="21"/>
        <end position="42"/>
    </location>
</feature>
<keyword evidence="1" id="KW-1133">Transmembrane helix</keyword>
<dbReference type="EMBL" id="QRDZ01000002">
    <property type="protein sequence ID" value="RED87713.1"/>
    <property type="molecule type" value="Genomic_DNA"/>
</dbReference>
<gene>
    <name evidence="3" type="ORF">DFP98_102193</name>
</gene>
<keyword evidence="1" id="KW-0812">Transmembrane</keyword>
<dbReference type="OrthoDB" id="2678751at2"/>